<dbReference type="RefSeq" id="XP_049302145.1">
    <property type="nucleotide sequence ID" value="XM_049446188.1"/>
</dbReference>
<evidence type="ECO:0000259" key="1">
    <source>
        <dbReference type="Pfam" id="PF14214"/>
    </source>
</evidence>
<reference evidence="2" key="1">
    <citation type="submission" date="2025-05" db="UniProtKB">
        <authorList>
            <consortium name="RefSeq"/>
        </authorList>
    </citation>
    <scope>NUCLEOTIDE SEQUENCE [LARGE SCALE GENOMIC DNA]</scope>
</reference>
<dbReference type="PANTHER" id="PTHR45786">
    <property type="entry name" value="DNA BINDING PROTEIN-LIKE"/>
    <property type="match status" value="1"/>
</dbReference>
<dbReference type="GeneID" id="125775531"/>
<proteinExistence type="predicted"/>
<dbReference type="PANTHER" id="PTHR45786:SF74">
    <property type="entry name" value="ATP-DEPENDENT DNA HELICASE"/>
    <property type="match status" value="1"/>
</dbReference>
<evidence type="ECO:0000313" key="2">
    <source>
        <dbReference type="Proteomes" id="UP001652620"/>
    </source>
</evidence>
<gene>
    <name evidence="3" type="primary">LOC125775531</name>
</gene>
<sequence length="215" mass="25525">MIRPQEDNYILKCRKLFYQYLVDMYAKIETERVNFIRFNQAKLRSEEYIHLRDAVMNDANVNSIGRLTILPATYIGSPRHMHEYAQDAMSYVRHYGRPDLFITLTCNPKWNDIKCHLFPDQSTTDRHDLTARVFREKQKAMMDLIVKLCVFGEVRCWMYSIEWQKRGLPHAHILIWLVRKIRPDQIDKVISAEIPDEAIDPQLFDVVTKNMIHGP</sequence>
<protein>
    <submittedName>
        <fullName evidence="3">Uncharacterized protein LOC125775531</fullName>
    </submittedName>
</protein>
<name>A0ABM3IYS7_BACDO</name>
<feature type="domain" description="Helitron helicase-like" evidence="1">
    <location>
        <begin position="3"/>
        <end position="175"/>
    </location>
</feature>
<accession>A0ABM3IYS7</accession>
<dbReference type="Proteomes" id="UP001652620">
    <property type="component" value="Chromosome 1"/>
</dbReference>
<evidence type="ECO:0000313" key="3">
    <source>
        <dbReference type="RefSeq" id="XP_049302145.1"/>
    </source>
</evidence>
<dbReference type="Pfam" id="PF14214">
    <property type="entry name" value="Helitron_like_N"/>
    <property type="match status" value="1"/>
</dbReference>
<organism evidence="2 3">
    <name type="scientific">Bactrocera dorsalis</name>
    <name type="common">Oriental fruit fly</name>
    <name type="synonym">Dacus dorsalis</name>
    <dbReference type="NCBI Taxonomy" id="27457"/>
    <lineage>
        <taxon>Eukaryota</taxon>
        <taxon>Metazoa</taxon>
        <taxon>Ecdysozoa</taxon>
        <taxon>Arthropoda</taxon>
        <taxon>Hexapoda</taxon>
        <taxon>Insecta</taxon>
        <taxon>Pterygota</taxon>
        <taxon>Neoptera</taxon>
        <taxon>Endopterygota</taxon>
        <taxon>Diptera</taxon>
        <taxon>Brachycera</taxon>
        <taxon>Muscomorpha</taxon>
        <taxon>Tephritoidea</taxon>
        <taxon>Tephritidae</taxon>
        <taxon>Bactrocera</taxon>
        <taxon>Bactrocera</taxon>
    </lineage>
</organism>
<dbReference type="InterPro" id="IPR025476">
    <property type="entry name" value="Helitron_helicase-like"/>
</dbReference>
<reference evidence="3" key="2">
    <citation type="submission" date="2025-08" db="UniProtKB">
        <authorList>
            <consortium name="RefSeq"/>
        </authorList>
    </citation>
    <scope>IDENTIFICATION</scope>
    <source>
        <tissue evidence="3">Adult</tissue>
    </source>
</reference>
<keyword evidence="2" id="KW-1185">Reference proteome</keyword>